<dbReference type="eggNOG" id="COG1674">
    <property type="taxonomic scope" value="Bacteria"/>
</dbReference>
<name>I7KGF2_9LACO</name>
<dbReference type="GO" id="GO:0003677">
    <property type="term" value="F:DNA binding"/>
    <property type="evidence" value="ECO:0007669"/>
    <property type="project" value="InterPro"/>
</dbReference>
<dbReference type="RefSeq" id="WP_008469876.1">
    <property type="nucleotide sequence ID" value="NZ_AYZP01000003.1"/>
</dbReference>
<protein>
    <submittedName>
        <fullName evidence="3">DNA segregation ATPase FtsK/SpoIIIE related protein</fullName>
    </submittedName>
</protein>
<evidence type="ECO:0000259" key="2">
    <source>
        <dbReference type="PROSITE" id="PS50901"/>
    </source>
</evidence>
<comment type="caution">
    <text evidence="3">The sequence shown here is derived from an EMBL/GenBank/DDBJ whole genome shotgun (WGS) entry which is preliminary data.</text>
</comment>
<dbReference type="InterPro" id="IPR027417">
    <property type="entry name" value="P-loop_NTPase"/>
</dbReference>
<dbReference type="AlphaFoldDB" id="I7KGF2"/>
<sequence>MDFSSLEKYLLQCLNMSLDADSSETSYTNSFTVKIEEKGFKWIPRMPTTLLINADLYQKIYEIANIALYPEYTLLKENSAYVVPENLEDIHIERALFFPWKKGIPQRIKFKNLLENISNTNNQDIIPLMKNLILDYNKVTSMAIAGNSGSGKSYFLTYLLTLLNSFSDLIIVDPKMDSPARWAREFEVKALFPLSNRSKSDFISQINDELSLALNIIYQRQRQLYANPHLTFKNYTIVIDEVLALTEGVNKSIKGAFYALLTQIALMGRATNVHLILVSQRFDHNTIPVSVREQLNVLIQLGNINAKTTQFLFPDFEPSGIVIPPGKGTGLIQIIDDIHPYQVQPFLAPTYNLEGVTI</sequence>
<dbReference type="Proteomes" id="UP000009320">
    <property type="component" value="Unassembled WGS sequence"/>
</dbReference>
<dbReference type="GO" id="GO:0005524">
    <property type="term" value="F:ATP binding"/>
    <property type="evidence" value="ECO:0007669"/>
    <property type="project" value="UniProtKB-UniRule"/>
</dbReference>
<keyword evidence="4" id="KW-1185">Reference proteome</keyword>
<dbReference type="PATRIC" id="fig|1423758.3.peg.1370"/>
<dbReference type="GeneID" id="82846485"/>
<feature type="binding site" evidence="1">
    <location>
        <begin position="146"/>
        <end position="153"/>
    </location>
    <ligand>
        <name>ATP</name>
        <dbReference type="ChEBI" id="CHEBI:30616"/>
    </ligand>
</feature>
<evidence type="ECO:0000313" key="3">
    <source>
        <dbReference type="EMBL" id="CCI81210.1"/>
    </source>
</evidence>
<dbReference type="InterPro" id="IPR002543">
    <property type="entry name" value="FtsK_dom"/>
</dbReference>
<dbReference type="STRING" id="1423758.FC41_GL001355"/>
<organism evidence="3 4">
    <name type="scientific">Lactobacillus hominis DSM 23910 = CRBIP 24.179</name>
    <dbReference type="NCBI Taxonomy" id="1423758"/>
    <lineage>
        <taxon>Bacteria</taxon>
        <taxon>Bacillati</taxon>
        <taxon>Bacillota</taxon>
        <taxon>Bacilli</taxon>
        <taxon>Lactobacillales</taxon>
        <taxon>Lactobacillaceae</taxon>
        <taxon>Lactobacillus</taxon>
    </lineage>
</organism>
<gene>
    <name evidence="3" type="ORF">BN55_06525</name>
</gene>
<feature type="domain" description="FtsK" evidence="2">
    <location>
        <begin position="129"/>
        <end position="310"/>
    </location>
</feature>
<proteinExistence type="predicted"/>
<keyword evidence="1" id="KW-0547">Nucleotide-binding</keyword>
<reference evidence="3 4" key="1">
    <citation type="submission" date="2012-06" db="EMBL/GenBank/DDBJ databases">
        <title>Draft Genome Sequence of Lactobacillus hominis Strain CRBIP 24.179T, isolated from human intestine.</title>
        <authorList>
            <person name="Cousin S."/>
            <person name="Ma L."/>
            <person name="Bizet C."/>
            <person name="Loux V."/>
            <person name="Bouchier C."/>
            <person name="Clermont D."/>
            <person name="Creno S."/>
        </authorList>
    </citation>
    <scope>NUCLEOTIDE SEQUENCE [LARGE SCALE GENOMIC DNA]</scope>
    <source>
        <strain evidence="4">CRBIP 24.179T</strain>
    </source>
</reference>
<dbReference type="OrthoDB" id="2231693at2"/>
<evidence type="ECO:0000313" key="4">
    <source>
        <dbReference type="Proteomes" id="UP000009320"/>
    </source>
</evidence>
<dbReference type="EMBL" id="CAKE01000002">
    <property type="protein sequence ID" value="CCI81210.1"/>
    <property type="molecule type" value="Genomic_DNA"/>
</dbReference>
<dbReference type="SUPFAM" id="SSF52540">
    <property type="entry name" value="P-loop containing nucleoside triphosphate hydrolases"/>
    <property type="match status" value="1"/>
</dbReference>
<dbReference type="Gene3D" id="3.40.50.300">
    <property type="entry name" value="P-loop containing nucleotide triphosphate hydrolases"/>
    <property type="match status" value="1"/>
</dbReference>
<accession>I7KGF2</accession>
<evidence type="ECO:0000256" key="1">
    <source>
        <dbReference type="PROSITE-ProRule" id="PRU00289"/>
    </source>
</evidence>
<keyword evidence="1" id="KW-0067">ATP-binding</keyword>
<dbReference type="PROSITE" id="PS50901">
    <property type="entry name" value="FTSK"/>
    <property type="match status" value="1"/>
</dbReference>